<evidence type="ECO:0000256" key="12">
    <source>
        <dbReference type="ARBA" id="ARBA00046681"/>
    </source>
</evidence>
<keyword evidence="6" id="KW-0547">Nucleotide-binding</keyword>
<dbReference type="PANTHER" id="PTHR28629:SF4">
    <property type="entry name" value="TRIOKINASE_FMN CYCLASE"/>
    <property type="match status" value="1"/>
</dbReference>
<dbReference type="InterPro" id="IPR004007">
    <property type="entry name" value="DhaL_dom"/>
</dbReference>
<dbReference type="STRING" id="195883.A0A482X5S2"/>
<keyword evidence="5" id="KW-0808">Transferase</keyword>
<dbReference type="GO" id="GO:0005524">
    <property type="term" value="F:ATP binding"/>
    <property type="evidence" value="ECO:0007669"/>
    <property type="project" value="UniProtKB-KW"/>
</dbReference>
<feature type="region of interest" description="Disordered" evidence="16">
    <location>
        <begin position="1"/>
        <end position="23"/>
    </location>
</feature>
<dbReference type="EC" id="2.7.1.29" evidence="1"/>
<evidence type="ECO:0000256" key="14">
    <source>
        <dbReference type="ARBA" id="ARBA00048526"/>
    </source>
</evidence>
<evidence type="ECO:0000256" key="4">
    <source>
        <dbReference type="ARBA" id="ARBA00018932"/>
    </source>
</evidence>
<evidence type="ECO:0000256" key="8">
    <source>
        <dbReference type="ARBA" id="ARBA00022840"/>
    </source>
</evidence>
<evidence type="ECO:0000256" key="6">
    <source>
        <dbReference type="ARBA" id="ARBA00022741"/>
    </source>
</evidence>
<dbReference type="SMR" id="A0A482X5S2"/>
<dbReference type="Proteomes" id="UP000291343">
    <property type="component" value="Unassembled WGS sequence"/>
</dbReference>
<reference evidence="19 20" key="1">
    <citation type="journal article" date="2017" name="Gigascience">
        <title>Genome sequence of the small brown planthopper, Laodelphax striatellus.</title>
        <authorList>
            <person name="Zhu J."/>
            <person name="Jiang F."/>
            <person name="Wang X."/>
            <person name="Yang P."/>
            <person name="Bao Y."/>
            <person name="Zhao W."/>
            <person name="Wang W."/>
            <person name="Lu H."/>
            <person name="Wang Q."/>
            <person name="Cui N."/>
            <person name="Li J."/>
            <person name="Chen X."/>
            <person name="Luo L."/>
            <person name="Yu J."/>
            <person name="Kang L."/>
            <person name="Cui F."/>
        </authorList>
    </citation>
    <scope>NUCLEOTIDE SEQUENCE [LARGE SCALE GENOMIC DNA]</scope>
    <source>
        <strain evidence="19">Lst14</strain>
    </source>
</reference>
<evidence type="ECO:0000313" key="20">
    <source>
        <dbReference type="Proteomes" id="UP000291343"/>
    </source>
</evidence>
<comment type="catalytic activity">
    <reaction evidence="14">
        <text>FAD = riboflavin cyclic-4',5'-phosphate + AMP + H(+)</text>
        <dbReference type="Rhea" id="RHEA:13729"/>
        <dbReference type="ChEBI" id="CHEBI:15378"/>
        <dbReference type="ChEBI" id="CHEBI:57692"/>
        <dbReference type="ChEBI" id="CHEBI:76202"/>
        <dbReference type="ChEBI" id="CHEBI:456215"/>
        <dbReference type="EC" id="4.6.1.15"/>
    </reaction>
</comment>
<evidence type="ECO:0000313" key="19">
    <source>
        <dbReference type="EMBL" id="RZF41245.1"/>
    </source>
</evidence>
<evidence type="ECO:0000256" key="3">
    <source>
        <dbReference type="ARBA" id="ARBA00012578"/>
    </source>
</evidence>
<protein>
    <recommendedName>
        <fullName evidence="4">Triokinase/FMN cyclase</fullName>
        <ecNumber evidence="2">2.7.1.28</ecNumber>
        <ecNumber evidence="1">2.7.1.29</ecNumber>
        <ecNumber evidence="3">4.6.1.15</ecNumber>
    </recommendedName>
    <alternativeName>
        <fullName evidence="10">Bifunctional ATP-dependent dihydroxyacetone kinase/FAD-AMP lyase (cyclizing)</fullName>
    </alternativeName>
</protein>
<dbReference type="GO" id="GO:0004371">
    <property type="term" value="F:glycerone kinase activity"/>
    <property type="evidence" value="ECO:0007669"/>
    <property type="project" value="UniProtKB-EC"/>
</dbReference>
<evidence type="ECO:0000256" key="10">
    <source>
        <dbReference type="ARBA" id="ARBA00032426"/>
    </source>
</evidence>
<dbReference type="OrthoDB" id="1724672at2759"/>
<dbReference type="AlphaFoldDB" id="A0A482X5S2"/>
<evidence type="ECO:0000256" key="13">
    <source>
        <dbReference type="ARBA" id="ARBA00047974"/>
    </source>
</evidence>
<dbReference type="GO" id="GO:0034012">
    <property type="term" value="F:FAD-AMP lyase (cyclizing) activity"/>
    <property type="evidence" value="ECO:0007669"/>
    <property type="project" value="UniProtKB-EC"/>
</dbReference>
<dbReference type="SUPFAM" id="SSF82549">
    <property type="entry name" value="DAK1/DegV-like"/>
    <property type="match status" value="1"/>
</dbReference>
<dbReference type="SMART" id="SM01120">
    <property type="entry name" value="Dak2"/>
    <property type="match status" value="1"/>
</dbReference>
<dbReference type="SUPFAM" id="SSF101473">
    <property type="entry name" value="DhaL-like"/>
    <property type="match status" value="1"/>
</dbReference>
<feature type="compositionally biased region" description="Polar residues" evidence="16">
    <location>
        <begin position="558"/>
        <end position="571"/>
    </location>
</feature>
<dbReference type="InParanoid" id="A0A482X5S2"/>
<evidence type="ECO:0000256" key="9">
    <source>
        <dbReference type="ARBA" id="ARBA00023285"/>
    </source>
</evidence>
<organism evidence="19 20">
    <name type="scientific">Laodelphax striatellus</name>
    <name type="common">Small brown planthopper</name>
    <name type="synonym">Delphax striatella</name>
    <dbReference type="NCBI Taxonomy" id="195883"/>
    <lineage>
        <taxon>Eukaryota</taxon>
        <taxon>Metazoa</taxon>
        <taxon>Ecdysozoa</taxon>
        <taxon>Arthropoda</taxon>
        <taxon>Hexapoda</taxon>
        <taxon>Insecta</taxon>
        <taxon>Pterygota</taxon>
        <taxon>Neoptera</taxon>
        <taxon>Paraneoptera</taxon>
        <taxon>Hemiptera</taxon>
        <taxon>Auchenorrhyncha</taxon>
        <taxon>Fulgoroidea</taxon>
        <taxon>Delphacidae</taxon>
        <taxon>Criomorphinae</taxon>
        <taxon>Laodelphax</taxon>
    </lineage>
</organism>
<evidence type="ECO:0000256" key="15">
    <source>
        <dbReference type="ARBA" id="ARBA00048898"/>
    </source>
</evidence>
<dbReference type="PROSITE" id="PS51481">
    <property type="entry name" value="DHAK"/>
    <property type="match status" value="1"/>
</dbReference>
<dbReference type="GO" id="GO:0050354">
    <property type="term" value="F:triokinase activity"/>
    <property type="evidence" value="ECO:0007669"/>
    <property type="project" value="UniProtKB-EC"/>
</dbReference>
<dbReference type="PANTHER" id="PTHR28629">
    <property type="entry name" value="TRIOKINASE/FMN CYCLASE"/>
    <property type="match status" value="1"/>
</dbReference>
<comment type="catalytic activity">
    <reaction evidence="13">
        <text>D-glyceraldehyde + ATP = D-glyceraldehyde 3-phosphate + ADP + H(+)</text>
        <dbReference type="Rhea" id="RHEA:13941"/>
        <dbReference type="ChEBI" id="CHEBI:15378"/>
        <dbReference type="ChEBI" id="CHEBI:17378"/>
        <dbReference type="ChEBI" id="CHEBI:30616"/>
        <dbReference type="ChEBI" id="CHEBI:59776"/>
        <dbReference type="ChEBI" id="CHEBI:456216"/>
        <dbReference type="EC" id="2.7.1.28"/>
    </reaction>
</comment>
<sequence>MSQVMRYSTASSGLSSGGSERQGLFDKEKHKPFIYKLLINSISTSVENMVQGISKAYPGYITDKRTRVVMAPIEEVSNAVGIISGGGAGHEPFPSGFVGKGMLTAAVTGHVYKTPSSSFVLSTIYNVNLFKKGGVMVLILNYSGTMLHFNQAAEFARDLGIRADTLVIGDDCSHSKVGNKKLLIGRRGLAGMVFLCKIAGAMSVRGAKLAVIKGACSDAINSMASITVANRSCIVPGQKEPHYTIRTNHIQLGIGMHGHQGNESIEFSSSSETVRIIMKKISTFLKLSPGNSVCVMVSSLGGGSQLECYTIAADLSYELEKMEIKIERMYVATVFTALDTGGFQVCIMRVSDDKDWISCLDAETDAPAWPGRCLSYETNKFLFREAKFNQIRYSETDRVYSNKQSAIFKNCVERVAHKIMDVHDIIEKLGRMDGYGNAGLDFKIFAEVILQEINDLPFASPKACLLKLSNLASEEMGGASGGLYSLMLRAASKDAPDWPTCLQTAINAVTHYTHAMRGDCTLLDAMIPASEELNKRQPGERWTPYCTKAMDSAKKGMEQTSRQGSGSTISDLSEEDEEYREILSHRMDSGAFAATSWLEAVIEEILENDL</sequence>
<dbReference type="Pfam" id="PF02733">
    <property type="entry name" value="Dak1"/>
    <property type="match status" value="1"/>
</dbReference>
<proteinExistence type="predicted"/>
<evidence type="ECO:0000256" key="2">
    <source>
        <dbReference type="ARBA" id="ARBA00012110"/>
    </source>
</evidence>
<dbReference type="Gene3D" id="1.25.40.340">
    <property type="match status" value="1"/>
</dbReference>
<evidence type="ECO:0000256" key="7">
    <source>
        <dbReference type="ARBA" id="ARBA00022777"/>
    </source>
</evidence>
<evidence type="ECO:0000256" key="5">
    <source>
        <dbReference type="ARBA" id="ARBA00022679"/>
    </source>
</evidence>
<dbReference type="EMBL" id="QKKF02016927">
    <property type="protein sequence ID" value="RZF41245.1"/>
    <property type="molecule type" value="Genomic_DNA"/>
</dbReference>
<evidence type="ECO:0000256" key="16">
    <source>
        <dbReference type="SAM" id="MobiDB-lite"/>
    </source>
</evidence>
<evidence type="ECO:0000256" key="1">
    <source>
        <dbReference type="ARBA" id="ARBA00012107"/>
    </source>
</evidence>
<comment type="subunit">
    <text evidence="12">Homodimer. Interacts with IFIH1 (via the CARD domains), the interaction is inhibited by viral infection.</text>
</comment>
<dbReference type="EC" id="4.6.1.15" evidence="3"/>
<gene>
    <name evidence="19" type="ORF">LSTR_LSTR010473</name>
</gene>
<feature type="domain" description="DhaL" evidence="17">
    <location>
        <begin position="406"/>
        <end position="603"/>
    </location>
</feature>
<dbReference type="GO" id="GO:0005829">
    <property type="term" value="C:cytosol"/>
    <property type="evidence" value="ECO:0007669"/>
    <property type="project" value="TreeGrafter"/>
</dbReference>
<evidence type="ECO:0000256" key="11">
    <source>
        <dbReference type="ARBA" id="ARBA00045490"/>
    </source>
</evidence>
<dbReference type="PROSITE" id="PS51480">
    <property type="entry name" value="DHAL"/>
    <property type="match status" value="1"/>
</dbReference>
<dbReference type="EC" id="2.7.1.28" evidence="2"/>
<keyword evidence="8" id="KW-0067">ATP-binding</keyword>
<dbReference type="Pfam" id="PF02734">
    <property type="entry name" value="Dak2"/>
    <property type="match status" value="1"/>
</dbReference>
<dbReference type="GO" id="GO:0019563">
    <property type="term" value="P:glycerol catabolic process"/>
    <property type="evidence" value="ECO:0007669"/>
    <property type="project" value="TreeGrafter"/>
</dbReference>
<dbReference type="Gene3D" id="3.30.1180.20">
    <property type="entry name" value="Dihydroxyacetone kinase, domain 2"/>
    <property type="match status" value="1"/>
</dbReference>
<keyword evidence="7" id="KW-0418">Kinase</keyword>
<feature type="domain" description="DhaK" evidence="18">
    <location>
        <begin position="41"/>
        <end position="369"/>
    </location>
</feature>
<evidence type="ECO:0000259" key="17">
    <source>
        <dbReference type="PROSITE" id="PS51480"/>
    </source>
</evidence>
<keyword evidence="9" id="KW-0170">Cobalt</keyword>
<feature type="region of interest" description="Disordered" evidence="16">
    <location>
        <begin position="555"/>
        <end position="575"/>
    </location>
</feature>
<dbReference type="InterPro" id="IPR036117">
    <property type="entry name" value="DhaL_dom_sf"/>
</dbReference>
<dbReference type="InterPro" id="IPR050861">
    <property type="entry name" value="Dihydroxyacetone_Kinase"/>
</dbReference>
<evidence type="ECO:0000259" key="18">
    <source>
        <dbReference type="PROSITE" id="PS51481"/>
    </source>
</evidence>
<dbReference type="Gene3D" id="3.40.50.10440">
    <property type="entry name" value="Dihydroxyacetone kinase, domain 1"/>
    <property type="match status" value="1"/>
</dbReference>
<comment type="function">
    <text evidence="11">Catalyzes both the phosphorylation of dihydroxyacetone and of glyceraldehyde, and the splitting of ribonucleoside diphosphate-X compounds among which FAD is the best substrate. Represses IFIH1-mediated cellular antiviral response.</text>
</comment>
<dbReference type="FunFam" id="3.40.50.10440:FF:000001">
    <property type="entry name" value="Dihydroxyacetone kinase, DhaK subunit"/>
    <property type="match status" value="1"/>
</dbReference>
<comment type="caution">
    <text evidence="19">The sequence shown here is derived from an EMBL/GenBank/DDBJ whole genome shotgun (WGS) entry which is preliminary data.</text>
</comment>
<feature type="compositionally biased region" description="Polar residues" evidence="16">
    <location>
        <begin position="1"/>
        <end position="10"/>
    </location>
</feature>
<keyword evidence="20" id="KW-1185">Reference proteome</keyword>
<dbReference type="InterPro" id="IPR004006">
    <property type="entry name" value="DhaK_dom"/>
</dbReference>
<comment type="catalytic activity">
    <reaction evidence="15">
        <text>dihydroxyacetone + ATP = dihydroxyacetone phosphate + ADP + H(+)</text>
        <dbReference type="Rhea" id="RHEA:15773"/>
        <dbReference type="ChEBI" id="CHEBI:15378"/>
        <dbReference type="ChEBI" id="CHEBI:16016"/>
        <dbReference type="ChEBI" id="CHEBI:30616"/>
        <dbReference type="ChEBI" id="CHEBI:57642"/>
        <dbReference type="ChEBI" id="CHEBI:456216"/>
        <dbReference type="EC" id="2.7.1.29"/>
    </reaction>
</comment>
<name>A0A482X5S2_LAOST</name>
<accession>A0A482X5S2</accession>